<dbReference type="Proteomes" id="UP001627154">
    <property type="component" value="Unassembled WGS sequence"/>
</dbReference>
<evidence type="ECO:0000256" key="1">
    <source>
        <dbReference type="ARBA" id="ARBA00001946"/>
    </source>
</evidence>
<dbReference type="PANTHER" id="PTHR13058:SF22">
    <property type="entry name" value="EXODEOXYRIBONUCLEASE III"/>
    <property type="match status" value="1"/>
</dbReference>
<dbReference type="GO" id="GO:0004527">
    <property type="term" value="F:exonuclease activity"/>
    <property type="evidence" value="ECO:0007669"/>
    <property type="project" value="UniProtKB-KW"/>
</dbReference>
<keyword evidence="5" id="KW-0269">Exonuclease</keyword>
<dbReference type="Pfam" id="PF22123">
    <property type="entry name" value="Exu_RNase_H_like"/>
    <property type="match status" value="1"/>
</dbReference>
<dbReference type="AlphaFoldDB" id="A0ABD2X083"/>
<dbReference type="InterPro" id="IPR040393">
    <property type="entry name" value="TREX1/2"/>
</dbReference>
<evidence type="ECO:0000256" key="2">
    <source>
        <dbReference type="ARBA" id="ARBA00022722"/>
    </source>
</evidence>
<keyword evidence="2" id="KW-0540">Nuclease</keyword>
<comment type="caution">
    <text evidence="9">The sequence shown here is derived from an EMBL/GenBank/DDBJ whole genome shotgun (WGS) entry which is preliminary data.</text>
</comment>
<evidence type="ECO:0000256" key="6">
    <source>
        <dbReference type="ARBA" id="ARBA00022842"/>
    </source>
</evidence>
<dbReference type="CDD" id="cd06127">
    <property type="entry name" value="DEDDh"/>
    <property type="match status" value="1"/>
</dbReference>
<sequence>MKAKRSSKSSSSQRKEGITYESNIGLSGVLDIPLDCSTASSSMNIQVQEPDNFKLVYFDVETTGLSNSDQICQIAAYDGVHEFSVYSVPTVAMKSKASAKTGLTVKRGELYLHSKKLDTVSRKKMLEDFLCFLESLKGTDESNTKIILIGHNVLRFDAKKIKQLAEEFNLYDNFCNIVYGYTDTLNIFKKLLPERKKKKLSYSEEAMVKEYLLFQNTDKLHDALEDIIVLKKLVEVLEISDKLIIENCDSISSIREKHINKIITLKNKNSLLCLKGKISPNFISKMAKEGIDLEKLKEAYKKDQKDGIKILLSMSVNNKVRVTSSQKCIDIVQEIIKKML</sequence>
<gene>
    <name evidence="9" type="ORF">TKK_007556</name>
</gene>
<dbReference type="InterPro" id="IPR036397">
    <property type="entry name" value="RNaseH_sf"/>
</dbReference>
<evidence type="ECO:0000313" key="9">
    <source>
        <dbReference type="EMBL" id="KAL3398388.1"/>
    </source>
</evidence>
<dbReference type="SMART" id="SM00479">
    <property type="entry name" value="EXOIII"/>
    <property type="match status" value="1"/>
</dbReference>
<keyword evidence="4" id="KW-0378">Hydrolase</keyword>
<dbReference type="GO" id="GO:0046872">
    <property type="term" value="F:metal ion binding"/>
    <property type="evidence" value="ECO:0007669"/>
    <property type="project" value="UniProtKB-KW"/>
</dbReference>
<keyword evidence="3" id="KW-0479">Metal-binding</keyword>
<comment type="similarity">
    <text evidence="7">Belongs to the exonuclease superfamily. TREX family.</text>
</comment>
<organism evidence="9 10">
    <name type="scientific">Trichogramma kaykai</name>
    <dbReference type="NCBI Taxonomy" id="54128"/>
    <lineage>
        <taxon>Eukaryota</taxon>
        <taxon>Metazoa</taxon>
        <taxon>Ecdysozoa</taxon>
        <taxon>Arthropoda</taxon>
        <taxon>Hexapoda</taxon>
        <taxon>Insecta</taxon>
        <taxon>Pterygota</taxon>
        <taxon>Neoptera</taxon>
        <taxon>Endopterygota</taxon>
        <taxon>Hymenoptera</taxon>
        <taxon>Apocrita</taxon>
        <taxon>Proctotrupomorpha</taxon>
        <taxon>Chalcidoidea</taxon>
        <taxon>Trichogrammatidae</taxon>
        <taxon>Trichogramma</taxon>
    </lineage>
</organism>
<evidence type="ECO:0000256" key="7">
    <source>
        <dbReference type="ARBA" id="ARBA00025769"/>
    </source>
</evidence>
<dbReference type="Gene3D" id="3.30.420.10">
    <property type="entry name" value="Ribonuclease H-like superfamily/Ribonuclease H"/>
    <property type="match status" value="1"/>
</dbReference>
<dbReference type="EMBL" id="JBJJXI010000059">
    <property type="protein sequence ID" value="KAL3398388.1"/>
    <property type="molecule type" value="Genomic_DNA"/>
</dbReference>
<comment type="cofactor">
    <cofactor evidence="1">
        <name>Mg(2+)</name>
        <dbReference type="ChEBI" id="CHEBI:18420"/>
    </cofactor>
</comment>
<keyword evidence="10" id="KW-1185">Reference proteome</keyword>
<dbReference type="InterPro" id="IPR057617">
    <property type="entry name" value="PML_C"/>
</dbReference>
<dbReference type="InterPro" id="IPR013520">
    <property type="entry name" value="Ribonucl_H"/>
</dbReference>
<keyword evidence="6" id="KW-0460">Magnesium</keyword>
<evidence type="ECO:0000256" key="3">
    <source>
        <dbReference type="ARBA" id="ARBA00022723"/>
    </source>
</evidence>
<evidence type="ECO:0000259" key="8">
    <source>
        <dbReference type="SMART" id="SM00479"/>
    </source>
</evidence>
<evidence type="ECO:0000313" key="10">
    <source>
        <dbReference type="Proteomes" id="UP001627154"/>
    </source>
</evidence>
<proteinExistence type="inferred from homology"/>
<evidence type="ECO:0000256" key="5">
    <source>
        <dbReference type="ARBA" id="ARBA00022839"/>
    </source>
</evidence>
<accession>A0ABD2X083</accession>
<evidence type="ECO:0000256" key="4">
    <source>
        <dbReference type="ARBA" id="ARBA00022801"/>
    </source>
</evidence>
<dbReference type="PANTHER" id="PTHR13058">
    <property type="entry name" value="THREE PRIME REPAIR EXONUCLEASE 1, 2"/>
    <property type="match status" value="1"/>
</dbReference>
<dbReference type="InterPro" id="IPR054362">
    <property type="entry name" value="Exu_RNase_H-like"/>
</dbReference>
<dbReference type="Pfam" id="PF25244">
    <property type="entry name" value="PML_C"/>
    <property type="match status" value="1"/>
</dbReference>
<dbReference type="InterPro" id="IPR012337">
    <property type="entry name" value="RNaseH-like_sf"/>
</dbReference>
<dbReference type="SUPFAM" id="SSF53098">
    <property type="entry name" value="Ribonuclease H-like"/>
    <property type="match status" value="1"/>
</dbReference>
<reference evidence="9 10" key="1">
    <citation type="journal article" date="2024" name="bioRxiv">
        <title>A reference genome for Trichogramma kaykai: A tiny desert-dwelling parasitoid wasp with competing sex-ratio distorters.</title>
        <authorList>
            <person name="Culotta J."/>
            <person name="Lindsey A.R."/>
        </authorList>
    </citation>
    <scope>NUCLEOTIDE SEQUENCE [LARGE SCALE GENOMIC DNA]</scope>
    <source>
        <strain evidence="9 10">KSX58</strain>
    </source>
</reference>
<feature type="domain" description="Exonuclease" evidence="8">
    <location>
        <begin position="54"/>
        <end position="243"/>
    </location>
</feature>
<protein>
    <recommendedName>
        <fullName evidence="8">Exonuclease domain-containing protein</fullName>
    </recommendedName>
</protein>
<name>A0ABD2X083_9HYME</name>